<reference evidence="13" key="1">
    <citation type="journal article" date="2010" name="Science">
        <title>Plasticity of animal genome architecture unmasked by rapid evolution of a pelagic tunicate.</title>
        <authorList>
            <person name="Denoeud F."/>
            <person name="Henriet S."/>
            <person name="Mungpakdee S."/>
            <person name="Aury J.M."/>
            <person name="Da Silva C."/>
            <person name="Brinkmann H."/>
            <person name="Mikhaleva J."/>
            <person name="Olsen L.C."/>
            <person name="Jubin C."/>
            <person name="Canestro C."/>
            <person name="Bouquet J.M."/>
            <person name="Danks G."/>
            <person name="Poulain J."/>
            <person name="Campsteijn C."/>
            <person name="Adamski M."/>
            <person name="Cross I."/>
            <person name="Yadetie F."/>
            <person name="Muffato M."/>
            <person name="Louis A."/>
            <person name="Butcher S."/>
            <person name="Tsagkogeorga G."/>
            <person name="Konrad A."/>
            <person name="Singh S."/>
            <person name="Jensen M.F."/>
            <person name="Cong E.H."/>
            <person name="Eikeseth-Otteraa H."/>
            <person name="Noel B."/>
            <person name="Anthouard V."/>
            <person name="Porcel B.M."/>
            <person name="Kachouri-Lafond R."/>
            <person name="Nishino A."/>
            <person name="Ugolini M."/>
            <person name="Chourrout P."/>
            <person name="Nishida H."/>
            <person name="Aasland R."/>
            <person name="Huzurbazar S."/>
            <person name="Westhof E."/>
            <person name="Delsuc F."/>
            <person name="Lehrach H."/>
            <person name="Reinhardt R."/>
            <person name="Weissenbach J."/>
            <person name="Roy S.W."/>
            <person name="Artiguenave F."/>
            <person name="Postlethwait J.H."/>
            <person name="Manak J.R."/>
            <person name="Thompson E.M."/>
            <person name="Jaillon O."/>
            <person name="Du Pasquier L."/>
            <person name="Boudinot P."/>
            <person name="Liberles D.A."/>
            <person name="Volff J.N."/>
            <person name="Philippe H."/>
            <person name="Lenhard B."/>
            <person name="Roest Crollius H."/>
            <person name="Wincker P."/>
            <person name="Chourrout D."/>
        </authorList>
    </citation>
    <scope>NUCLEOTIDE SEQUENCE [LARGE SCALE GENOMIC DNA]</scope>
</reference>
<dbReference type="InParanoid" id="E4XL25"/>
<feature type="compositionally biased region" description="Basic and acidic residues" evidence="11">
    <location>
        <begin position="148"/>
        <end position="164"/>
    </location>
</feature>
<dbReference type="GO" id="GO:0008270">
    <property type="term" value="F:zinc ion binding"/>
    <property type="evidence" value="ECO:0007669"/>
    <property type="project" value="UniProtKB-KW"/>
</dbReference>
<dbReference type="SMART" id="SM00249">
    <property type="entry name" value="PHD"/>
    <property type="match status" value="1"/>
</dbReference>
<dbReference type="InterPro" id="IPR001965">
    <property type="entry name" value="Znf_PHD"/>
</dbReference>
<accession>E4XL25</accession>
<feature type="compositionally biased region" description="Basic residues" evidence="11">
    <location>
        <begin position="83"/>
        <end position="103"/>
    </location>
</feature>
<dbReference type="CDD" id="cd15553">
    <property type="entry name" value="PHD_Cfp1"/>
    <property type="match status" value="1"/>
</dbReference>
<evidence type="ECO:0000313" key="13">
    <source>
        <dbReference type="EMBL" id="CBY10786.1"/>
    </source>
</evidence>
<keyword evidence="6" id="KW-0238">DNA-binding</keyword>
<organism evidence="13">
    <name type="scientific">Oikopleura dioica</name>
    <name type="common">Tunicate</name>
    <dbReference type="NCBI Taxonomy" id="34765"/>
    <lineage>
        <taxon>Eukaryota</taxon>
        <taxon>Metazoa</taxon>
        <taxon>Chordata</taxon>
        <taxon>Tunicata</taxon>
        <taxon>Appendicularia</taxon>
        <taxon>Copelata</taxon>
        <taxon>Oikopleuridae</taxon>
        <taxon>Oikopleura</taxon>
    </lineage>
</organism>
<name>E4XL25_OIKDI</name>
<dbReference type="InterPro" id="IPR022056">
    <property type="entry name" value="CpG-bd_C"/>
</dbReference>
<evidence type="ECO:0000259" key="12">
    <source>
        <dbReference type="PROSITE" id="PS50016"/>
    </source>
</evidence>
<keyword evidence="14" id="KW-1185">Reference proteome</keyword>
<evidence type="ECO:0000256" key="11">
    <source>
        <dbReference type="SAM" id="MobiDB-lite"/>
    </source>
</evidence>
<dbReference type="PROSITE" id="PS01359">
    <property type="entry name" value="ZF_PHD_1"/>
    <property type="match status" value="1"/>
</dbReference>
<feature type="domain" description="PHD-type" evidence="12">
    <location>
        <begin position="12"/>
        <end position="62"/>
    </location>
</feature>
<dbReference type="PROSITE" id="PS50016">
    <property type="entry name" value="ZF_PHD_2"/>
    <property type="match status" value="1"/>
</dbReference>
<dbReference type="PANTHER" id="PTHR46174:SF1">
    <property type="entry name" value="CXXC-TYPE ZINC FINGER PROTEIN 1"/>
    <property type="match status" value="1"/>
</dbReference>
<evidence type="ECO:0000256" key="6">
    <source>
        <dbReference type="ARBA" id="ARBA00023125"/>
    </source>
</evidence>
<dbReference type="Pfam" id="PF12269">
    <property type="entry name" value="CpG_bind_C"/>
    <property type="match status" value="1"/>
</dbReference>
<sequence>MGKKKEESAEQALYCICRRVANELFMIACDKCEEWFHGECIDLDESDAKYIKEFFCQACSEAHPECVTRFSKKRDKEQSRKERKEKKREKGKIDKKVKKKRKAQIFSSDEDEPMPQKNARKKTPMDPSSIFSDDDGDDNFDQFLNSVKNEKDASSKPTREKDFLVDDDEEEFEPDSTQDPDDSFDLDDTLPKKKRKAKEKQPPQQCHGPSCVRQARKRSKYCSDACGLAMASARIDKYLLPQLDEIDKIPSVAEIELVFKLTKLEKKYYAEEARKNDLEKKFKFLEELITYSRTRPIKRDAENTDNESDEHLFCPICGHMSSSKIIIKVTFHINKCYRKAESATAYFAATETIVEGSKRLFCDFFNLKTGTFCKRLKVMCPEHYNDAKVLDDNEVCGCPLVTQGNDFFDLQIEKINYCLLSKKACKKHYLWEKFYRAANDVSRVRALTKMMEISKEMYSIKSMIQARKSAVLRMFNETIRHSEITDMRPESRKNETNDIYHQYREKKDLNGSLNLSQGSIMNSSMDTSQGDINVT</sequence>
<comment type="subcellular location">
    <subcellularLocation>
        <location evidence="1">Nucleus</location>
    </subcellularLocation>
</comment>
<dbReference type="FunCoup" id="E4XL25">
    <property type="interactions" value="1"/>
</dbReference>
<dbReference type="Pfam" id="PF00628">
    <property type="entry name" value="PHD"/>
    <property type="match status" value="1"/>
</dbReference>
<evidence type="ECO:0000256" key="10">
    <source>
        <dbReference type="PROSITE-ProRule" id="PRU00146"/>
    </source>
</evidence>
<dbReference type="GO" id="GO:0003677">
    <property type="term" value="F:DNA binding"/>
    <property type="evidence" value="ECO:0007669"/>
    <property type="project" value="UniProtKB-KW"/>
</dbReference>
<keyword evidence="4" id="KW-0862">Zinc</keyword>
<evidence type="ECO:0000256" key="1">
    <source>
        <dbReference type="ARBA" id="ARBA00004123"/>
    </source>
</evidence>
<evidence type="ECO:0000256" key="3">
    <source>
        <dbReference type="ARBA" id="ARBA00022771"/>
    </source>
</evidence>
<dbReference type="GO" id="GO:0048188">
    <property type="term" value="C:Set1C/COMPASS complex"/>
    <property type="evidence" value="ECO:0007669"/>
    <property type="project" value="InterPro"/>
</dbReference>
<keyword evidence="3 10" id="KW-0863">Zinc-finger</keyword>
<protein>
    <recommendedName>
        <fullName evidence="9">CXXC-type zinc finger protein 1</fullName>
    </recommendedName>
</protein>
<keyword evidence="7" id="KW-0804">Transcription</keyword>
<dbReference type="OrthoDB" id="419183at2759"/>
<evidence type="ECO:0000256" key="8">
    <source>
        <dbReference type="ARBA" id="ARBA00023242"/>
    </source>
</evidence>
<dbReference type="SUPFAM" id="SSF57903">
    <property type="entry name" value="FYVE/PHD zinc finger"/>
    <property type="match status" value="1"/>
</dbReference>
<feature type="region of interest" description="Disordered" evidence="11">
    <location>
        <begin position="70"/>
        <end position="212"/>
    </location>
</feature>
<dbReference type="InterPro" id="IPR019786">
    <property type="entry name" value="Zinc_finger_PHD-type_CS"/>
</dbReference>
<gene>
    <name evidence="13" type="ORF">GSOID_T00014396001</name>
</gene>
<dbReference type="GO" id="GO:0045893">
    <property type="term" value="P:positive regulation of DNA-templated transcription"/>
    <property type="evidence" value="ECO:0007669"/>
    <property type="project" value="TreeGrafter"/>
</dbReference>
<evidence type="ECO:0000256" key="9">
    <source>
        <dbReference type="ARBA" id="ARBA00023828"/>
    </source>
</evidence>
<dbReference type="InterPro" id="IPR019787">
    <property type="entry name" value="Znf_PHD-finger"/>
</dbReference>
<evidence type="ECO:0000256" key="7">
    <source>
        <dbReference type="ARBA" id="ARBA00023163"/>
    </source>
</evidence>
<dbReference type="InterPro" id="IPR037869">
    <property type="entry name" value="Spp1/CFP1"/>
</dbReference>
<keyword evidence="8" id="KW-0539">Nucleus</keyword>
<keyword evidence="2" id="KW-0479">Metal-binding</keyword>
<dbReference type="PANTHER" id="PTHR46174">
    <property type="entry name" value="CXXC-TYPE ZINC FINGER PROTEIN 1"/>
    <property type="match status" value="1"/>
</dbReference>
<dbReference type="InterPro" id="IPR011011">
    <property type="entry name" value="Znf_FYVE_PHD"/>
</dbReference>
<evidence type="ECO:0000256" key="2">
    <source>
        <dbReference type="ARBA" id="ARBA00022723"/>
    </source>
</evidence>
<keyword evidence="5" id="KW-0805">Transcription regulation</keyword>
<proteinExistence type="predicted"/>
<evidence type="ECO:0000256" key="4">
    <source>
        <dbReference type="ARBA" id="ARBA00022833"/>
    </source>
</evidence>
<evidence type="ECO:0000256" key="5">
    <source>
        <dbReference type="ARBA" id="ARBA00023015"/>
    </source>
</evidence>
<evidence type="ECO:0000313" key="14">
    <source>
        <dbReference type="Proteomes" id="UP000001307"/>
    </source>
</evidence>
<dbReference type="AlphaFoldDB" id="E4XL25"/>
<dbReference type="Proteomes" id="UP000001307">
    <property type="component" value="Unassembled WGS sequence"/>
</dbReference>
<dbReference type="EMBL" id="FN653067">
    <property type="protein sequence ID" value="CBY10786.1"/>
    <property type="molecule type" value="Genomic_DNA"/>
</dbReference>
<dbReference type="Gene3D" id="2.60.120.650">
    <property type="entry name" value="Cupin"/>
    <property type="match status" value="1"/>
</dbReference>
<feature type="compositionally biased region" description="Acidic residues" evidence="11">
    <location>
        <begin position="165"/>
        <end position="188"/>
    </location>
</feature>